<feature type="domain" description="Major facilitator superfamily (MFS) profile" evidence="7">
    <location>
        <begin position="1"/>
        <end position="433"/>
    </location>
</feature>
<dbReference type="PANTHER" id="PTHR23528">
    <property type="match status" value="1"/>
</dbReference>
<reference evidence="9" key="1">
    <citation type="submission" date="2018-12" db="EMBL/GenBank/DDBJ databases">
        <title>Tengunoibacter tsumagoiensis gen. nov., sp. nov., Dictyobacter kobayashii sp. nov., D. alpinus sp. nov., and D. joshuensis sp. nov. and description of Dictyobacteraceae fam. nov. within the order Ktedonobacterales isolated from Tengu-no-mugimeshi.</title>
        <authorList>
            <person name="Wang C.M."/>
            <person name="Zheng Y."/>
            <person name="Sakai Y."/>
            <person name="Toyoda A."/>
            <person name="Minakuchi Y."/>
            <person name="Abe K."/>
            <person name="Yokota A."/>
            <person name="Yabe S."/>
        </authorList>
    </citation>
    <scope>NUCLEOTIDE SEQUENCE [LARGE SCALE GENOMIC DNA]</scope>
    <source>
        <strain evidence="9">S-27</strain>
    </source>
</reference>
<feature type="transmembrane region" description="Helical" evidence="6">
    <location>
        <begin position="138"/>
        <end position="160"/>
    </location>
</feature>
<feature type="transmembrane region" description="Helical" evidence="6">
    <location>
        <begin position="320"/>
        <end position="338"/>
    </location>
</feature>
<evidence type="ECO:0000313" key="9">
    <source>
        <dbReference type="Proteomes" id="UP000287224"/>
    </source>
</evidence>
<keyword evidence="2 6" id="KW-0812">Transmembrane</keyword>
<dbReference type="Gene3D" id="1.20.1250.20">
    <property type="entry name" value="MFS general substrate transporter like domains"/>
    <property type="match status" value="2"/>
</dbReference>
<dbReference type="RefSeq" id="WP_126596929.1">
    <property type="nucleotide sequence ID" value="NZ_BIFQ01000001.1"/>
</dbReference>
<protein>
    <submittedName>
        <fullName evidence="8">MFS transporter</fullName>
    </submittedName>
</protein>
<feature type="transmembrane region" description="Helical" evidence="6">
    <location>
        <begin position="113"/>
        <end position="132"/>
    </location>
</feature>
<dbReference type="InterPro" id="IPR036259">
    <property type="entry name" value="MFS_trans_sf"/>
</dbReference>
<feature type="transmembrane region" description="Helical" evidence="6">
    <location>
        <begin position="172"/>
        <end position="194"/>
    </location>
</feature>
<keyword evidence="4 6" id="KW-0472">Membrane</keyword>
<dbReference type="OrthoDB" id="7584869at2"/>
<evidence type="ECO:0000256" key="3">
    <source>
        <dbReference type="ARBA" id="ARBA00022989"/>
    </source>
</evidence>
<feature type="transmembrane region" description="Helical" evidence="6">
    <location>
        <begin position="411"/>
        <end position="429"/>
    </location>
</feature>
<feature type="transmembrane region" description="Helical" evidence="6">
    <location>
        <begin position="386"/>
        <end position="405"/>
    </location>
</feature>
<accession>A0A401ZGA7</accession>
<evidence type="ECO:0000256" key="6">
    <source>
        <dbReference type="SAM" id="Phobius"/>
    </source>
</evidence>
<comment type="caution">
    <text evidence="8">The sequence shown here is derived from an EMBL/GenBank/DDBJ whole genome shotgun (WGS) entry which is preliminary data.</text>
</comment>
<name>A0A401ZGA7_9CHLR</name>
<keyword evidence="3 6" id="KW-1133">Transmembrane helix</keyword>
<evidence type="ECO:0000256" key="2">
    <source>
        <dbReference type="ARBA" id="ARBA00022692"/>
    </source>
</evidence>
<feature type="region of interest" description="Disordered" evidence="5">
    <location>
        <begin position="1"/>
        <end position="21"/>
    </location>
</feature>
<proteinExistence type="predicted"/>
<evidence type="ECO:0000256" key="5">
    <source>
        <dbReference type="SAM" id="MobiDB-lite"/>
    </source>
</evidence>
<evidence type="ECO:0000313" key="8">
    <source>
        <dbReference type="EMBL" id="GCE05924.1"/>
    </source>
</evidence>
<dbReference type="InterPro" id="IPR020846">
    <property type="entry name" value="MFS_dom"/>
</dbReference>
<dbReference type="PROSITE" id="PS50850">
    <property type="entry name" value="MFS"/>
    <property type="match status" value="1"/>
</dbReference>
<gene>
    <name evidence="8" type="ORF">KDAU_32530</name>
</gene>
<dbReference type="CDD" id="cd06174">
    <property type="entry name" value="MFS"/>
    <property type="match status" value="1"/>
</dbReference>
<feature type="transmembrane region" description="Helical" evidence="6">
    <location>
        <begin position="255"/>
        <end position="276"/>
    </location>
</feature>
<dbReference type="InterPro" id="IPR011701">
    <property type="entry name" value="MFS"/>
</dbReference>
<dbReference type="GO" id="GO:0005886">
    <property type="term" value="C:plasma membrane"/>
    <property type="evidence" value="ECO:0007669"/>
    <property type="project" value="UniProtKB-SubCell"/>
</dbReference>
<sequence length="433" mass="46045">MSRLISTSDESVVPGSSLQQDDSNLPAALRVPTQSKSPGWQLFLSLANLVVWMCTIPTFQILLPNQINALDSANKVALLAGISLAGGIAAILGNLLAGALSDRTTSHFGRRRPWILAGALLSALSLVLLGLAPTIPVVAIGVILFQFCINLDIASLAALVPDQVPLRQRATASAFVGLALPVGSVVGLALIAQVFNGARISYFMLAAVLVVVIVLFVLFVRDAVLPKDVMPAFQSKQFFASFFRPLKSQDFSLTLIGRTFVIFGYYTVVGYLLYYLQDVVHYSQATQGVALFQVLSTVVLVVATITSGAISDRLQRRKPFVIIASCTMALALIILAFFPLWPLVLVAAAILGLGFGIFLSGDLALQTQVLPERHDNGKDLAILNTANLLPQILVPIVVGVVLAIFHSYSALFLIGAITACVGAGVIVPVKSVR</sequence>
<organism evidence="8 9">
    <name type="scientific">Dictyobacter aurantiacus</name>
    <dbReference type="NCBI Taxonomy" id="1936993"/>
    <lineage>
        <taxon>Bacteria</taxon>
        <taxon>Bacillati</taxon>
        <taxon>Chloroflexota</taxon>
        <taxon>Ktedonobacteria</taxon>
        <taxon>Ktedonobacterales</taxon>
        <taxon>Dictyobacteraceae</taxon>
        <taxon>Dictyobacter</taxon>
    </lineage>
</organism>
<comment type="subcellular location">
    <subcellularLocation>
        <location evidence="1">Cell membrane</location>
        <topology evidence="1">Multi-pass membrane protein</topology>
    </subcellularLocation>
</comment>
<evidence type="ECO:0000259" key="7">
    <source>
        <dbReference type="PROSITE" id="PS50850"/>
    </source>
</evidence>
<evidence type="ECO:0000256" key="1">
    <source>
        <dbReference type="ARBA" id="ARBA00004651"/>
    </source>
</evidence>
<keyword evidence="9" id="KW-1185">Reference proteome</keyword>
<feature type="transmembrane region" description="Helical" evidence="6">
    <location>
        <begin position="76"/>
        <end position="101"/>
    </location>
</feature>
<dbReference type="SUPFAM" id="SSF103473">
    <property type="entry name" value="MFS general substrate transporter"/>
    <property type="match status" value="1"/>
</dbReference>
<dbReference type="EMBL" id="BIFQ01000001">
    <property type="protein sequence ID" value="GCE05924.1"/>
    <property type="molecule type" value="Genomic_DNA"/>
</dbReference>
<dbReference type="Proteomes" id="UP000287224">
    <property type="component" value="Unassembled WGS sequence"/>
</dbReference>
<dbReference type="GO" id="GO:0022857">
    <property type="term" value="F:transmembrane transporter activity"/>
    <property type="evidence" value="ECO:0007669"/>
    <property type="project" value="InterPro"/>
</dbReference>
<feature type="transmembrane region" description="Helical" evidence="6">
    <location>
        <begin position="344"/>
        <end position="365"/>
    </location>
</feature>
<evidence type="ECO:0000256" key="4">
    <source>
        <dbReference type="ARBA" id="ARBA00023136"/>
    </source>
</evidence>
<feature type="transmembrane region" description="Helical" evidence="6">
    <location>
        <begin position="42"/>
        <end position="64"/>
    </location>
</feature>
<feature type="transmembrane region" description="Helical" evidence="6">
    <location>
        <begin position="200"/>
        <end position="220"/>
    </location>
</feature>
<dbReference type="PANTHER" id="PTHR23528:SF1">
    <property type="entry name" value="MAJOR FACILITATOR SUPERFAMILY (MFS) PROFILE DOMAIN-CONTAINING PROTEIN"/>
    <property type="match status" value="1"/>
</dbReference>
<dbReference type="Pfam" id="PF07690">
    <property type="entry name" value="MFS_1"/>
    <property type="match status" value="1"/>
</dbReference>
<feature type="transmembrane region" description="Helical" evidence="6">
    <location>
        <begin position="288"/>
        <end position="308"/>
    </location>
</feature>
<dbReference type="AlphaFoldDB" id="A0A401ZGA7"/>